<dbReference type="AlphaFoldDB" id="A0A494Z4V6"/>
<evidence type="ECO:0000256" key="1">
    <source>
        <dbReference type="ARBA" id="ARBA00022679"/>
    </source>
</evidence>
<keyword evidence="2" id="KW-0677">Repeat</keyword>
<dbReference type="InterPro" id="IPR011004">
    <property type="entry name" value="Trimer_LpxA-like_sf"/>
</dbReference>
<dbReference type="PANTHER" id="PTHR43300:SF4">
    <property type="entry name" value="ACYL-[ACYL-CARRIER-PROTEIN]--UDP-N-ACETYLGLUCOSAMINE O-ACYLTRANSFERASE"/>
    <property type="match status" value="1"/>
</dbReference>
<feature type="domain" description="Mannose-1-phosphate guanyltransferase C-terminal" evidence="3">
    <location>
        <begin position="80"/>
        <end position="176"/>
    </location>
</feature>
<dbReference type="GO" id="GO:0009085">
    <property type="term" value="P:lysine biosynthetic process"/>
    <property type="evidence" value="ECO:0007669"/>
    <property type="project" value="UniProtKB-KW"/>
</dbReference>
<dbReference type="PROSITE" id="PS00101">
    <property type="entry name" value="HEXAPEP_TRANSFERASES"/>
    <property type="match status" value="1"/>
</dbReference>
<gene>
    <name evidence="4" type="ORF">D8M05_03915</name>
</gene>
<dbReference type="GO" id="GO:0016740">
    <property type="term" value="F:transferase activity"/>
    <property type="evidence" value="ECO:0007669"/>
    <property type="project" value="UniProtKB-KW"/>
</dbReference>
<evidence type="ECO:0000259" key="3">
    <source>
        <dbReference type="Pfam" id="PF25087"/>
    </source>
</evidence>
<dbReference type="InterPro" id="IPR001451">
    <property type="entry name" value="Hexapep"/>
</dbReference>
<dbReference type="OrthoDB" id="9782926at2"/>
<comment type="caution">
    <text evidence="4">The sequence shown here is derived from an EMBL/GenBank/DDBJ whole genome shotgun (WGS) entry which is preliminary data.</text>
</comment>
<keyword evidence="1 4" id="KW-0808">Transferase</keyword>
<dbReference type="Proteomes" id="UP000281813">
    <property type="component" value="Unassembled WGS sequence"/>
</dbReference>
<dbReference type="GO" id="GO:0019877">
    <property type="term" value="P:diaminopimelate biosynthetic process"/>
    <property type="evidence" value="ECO:0007669"/>
    <property type="project" value="UniProtKB-KW"/>
</dbReference>
<dbReference type="Pfam" id="PF25087">
    <property type="entry name" value="GMPPB_C"/>
    <property type="match status" value="1"/>
</dbReference>
<dbReference type="InterPro" id="IPR018357">
    <property type="entry name" value="Hexapep_transf_CS"/>
</dbReference>
<evidence type="ECO:0000313" key="4">
    <source>
        <dbReference type="EMBL" id="RKQ17553.1"/>
    </source>
</evidence>
<dbReference type="SUPFAM" id="SSF51161">
    <property type="entry name" value="Trimeric LpxA-like enzymes"/>
    <property type="match status" value="1"/>
</dbReference>
<reference evidence="4 5" key="1">
    <citation type="journal article" date="2015" name="Antonie Van Leeuwenhoek">
        <title>Oceanobacillus bengalensis sp. nov., a bacterium isolated from seawater of the Bay of Bengal.</title>
        <authorList>
            <person name="Yongchang O."/>
            <person name="Xiang W."/>
            <person name="Wang G."/>
        </authorList>
    </citation>
    <scope>NUCLEOTIDE SEQUENCE [LARGE SCALE GENOMIC DNA]</scope>
    <source>
        <strain evidence="4 5">MCCC 1K00260</strain>
    </source>
</reference>
<keyword evidence="5" id="KW-1185">Reference proteome</keyword>
<accession>A0A494Z4V6</accession>
<protein>
    <submittedName>
        <fullName evidence="4">N-acetyltransferase</fullName>
    </submittedName>
</protein>
<sequence length="235" mass="25004">MLNREERFYLSIIPESAQLGIHVVIEKDVKIGENVVIGHNSTILQGSEIGDNVIIGNNCVLGIEPAVNLRMRKTKKNNNKLVIHSGARIGNLVSIYSSTVIGKSVFIGDHASVRENVTIGDETIVGRAAIVELNTKIGKNCTIQTLAYVTGDSILEDNVFIGPCVSMSNDKYMGAKSYDLKGPHIKKGSKIGNNASLLPGVTIGENTIVGAGAVVTKNIEDNITVAGVPAKKINT</sequence>
<dbReference type="EMBL" id="RBZO01000004">
    <property type="protein sequence ID" value="RKQ17553.1"/>
    <property type="molecule type" value="Genomic_DNA"/>
</dbReference>
<evidence type="ECO:0000256" key="2">
    <source>
        <dbReference type="ARBA" id="ARBA00022737"/>
    </source>
</evidence>
<dbReference type="Gene3D" id="2.160.10.10">
    <property type="entry name" value="Hexapeptide repeat proteins"/>
    <property type="match status" value="1"/>
</dbReference>
<dbReference type="Pfam" id="PF00132">
    <property type="entry name" value="Hexapep"/>
    <property type="match status" value="2"/>
</dbReference>
<evidence type="ECO:0000313" key="5">
    <source>
        <dbReference type="Proteomes" id="UP000281813"/>
    </source>
</evidence>
<name>A0A494Z4V6_9BACI</name>
<dbReference type="InterPro" id="IPR050179">
    <property type="entry name" value="Trans_hexapeptide_repeat"/>
</dbReference>
<proteinExistence type="predicted"/>
<dbReference type="CDD" id="cd03358">
    <property type="entry name" value="LbH_WxcM_N_like"/>
    <property type="match status" value="1"/>
</dbReference>
<dbReference type="PANTHER" id="PTHR43300">
    <property type="entry name" value="ACETYLTRANSFERASE"/>
    <property type="match status" value="1"/>
</dbReference>
<organism evidence="4 5">
    <name type="scientific">Oceanobacillus bengalensis</name>
    <dbReference type="NCBI Taxonomy" id="1435466"/>
    <lineage>
        <taxon>Bacteria</taxon>
        <taxon>Bacillati</taxon>
        <taxon>Bacillota</taxon>
        <taxon>Bacilli</taxon>
        <taxon>Bacillales</taxon>
        <taxon>Bacillaceae</taxon>
        <taxon>Oceanobacillus</taxon>
    </lineage>
</organism>
<dbReference type="InterPro" id="IPR056729">
    <property type="entry name" value="GMPPB_C"/>
</dbReference>